<dbReference type="GO" id="GO:0015679">
    <property type="term" value="P:plasma membrane copper ion transport"/>
    <property type="evidence" value="ECO:0007669"/>
    <property type="project" value="TreeGrafter"/>
</dbReference>
<evidence type="ECO:0000259" key="9">
    <source>
        <dbReference type="Pfam" id="PF25954"/>
    </source>
</evidence>
<name>A0A2T6GHQ6_9PSED</name>
<dbReference type="InterPro" id="IPR058649">
    <property type="entry name" value="CzcB_C"/>
</dbReference>
<dbReference type="GO" id="GO:0046914">
    <property type="term" value="F:transition metal ion binding"/>
    <property type="evidence" value="ECO:0007669"/>
    <property type="project" value="TreeGrafter"/>
</dbReference>
<keyword evidence="3" id="KW-0862">Zinc</keyword>
<dbReference type="GO" id="GO:0060003">
    <property type="term" value="P:copper ion export"/>
    <property type="evidence" value="ECO:0007669"/>
    <property type="project" value="TreeGrafter"/>
</dbReference>
<dbReference type="GO" id="GO:0030288">
    <property type="term" value="C:outer membrane-bounded periplasmic space"/>
    <property type="evidence" value="ECO:0007669"/>
    <property type="project" value="TreeGrafter"/>
</dbReference>
<dbReference type="NCBIfam" id="TIGR01730">
    <property type="entry name" value="RND_mfp"/>
    <property type="match status" value="1"/>
</dbReference>
<dbReference type="Proteomes" id="UP000244178">
    <property type="component" value="Unassembled WGS sequence"/>
</dbReference>
<evidence type="ECO:0000256" key="7">
    <source>
        <dbReference type="SAM" id="MobiDB-lite"/>
    </source>
</evidence>
<dbReference type="GO" id="GO:0022857">
    <property type="term" value="F:transmembrane transporter activity"/>
    <property type="evidence" value="ECO:0007669"/>
    <property type="project" value="InterPro"/>
</dbReference>
<dbReference type="Gene3D" id="2.40.30.170">
    <property type="match status" value="1"/>
</dbReference>
<dbReference type="InterPro" id="IPR006143">
    <property type="entry name" value="RND_pump_MFP"/>
</dbReference>
<evidence type="ECO:0000256" key="4">
    <source>
        <dbReference type="ARBA" id="ARBA00043263"/>
    </source>
</evidence>
<dbReference type="PANTHER" id="PTHR30097:SF4">
    <property type="entry name" value="SLR6042 PROTEIN"/>
    <property type="match status" value="1"/>
</dbReference>
<keyword evidence="2" id="KW-0813">Transport</keyword>
<dbReference type="InterPro" id="IPR058648">
    <property type="entry name" value="HH_CzcB-like"/>
</dbReference>
<evidence type="ECO:0000259" key="10">
    <source>
        <dbReference type="Pfam" id="PF25973"/>
    </source>
</evidence>
<evidence type="ECO:0000313" key="12">
    <source>
        <dbReference type="EMBL" id="PUA43695.1"/>
    </source>
</evidence>
<organism evidence="12 13">
    <name type="scientific">Pseudomonas protegens</name>
    <dbReference type="NCBI Taxonomy" id="380021"/>
    <lineage>
        <taxon>Bacteria</taxon>
        <taxon>Pseudomonadati</taxon>
        <taxon>Pseudomonadota</taxon>
        <taxon>Gammaproteobacteria</taxon>
        <taxon>Pseudomonadales</taxon>
        <taxon>Pseudomonadaceae</taxon>
        <taxon>Pseudomonas</taxon>
    </lineage>
</organism>
<evidence type="ECO:0000256" key="6">
    <source>
        <dbReference type="SAM" id="Coils"/>
    </source>
</evidence>
<dbReference type="AlphaFoldDB" id="A0A2T6GHQ6"/>
<evidence type="ECO:0000259" key="11">
    <source>
        <dbReference type="Pfam" id="PF25975"/>
    </source>
</evidence>
<dbReference type="Pfam" id="PF25954">
    <property type="entry name" value="Beta-barrel_RND_2"/>
    <property type="match status" value="1"/>
</dbReference>
<dbReference type="Pfam" id="PF25973">
    <property type="entry name" value="BSH_CzcB"/>
    <property type="match status" value="1"/>
</dbReference>
<gene>
    <name evidence="12" type="ORF">C5U62_17105</name>
</gene>
<feature type="coiled-coil region" evidence="6">
    <location>
        <begin position="169"/>
        <end position="196"/>
    </location>
</feature>
<dbReference type="GO" id="GO:0016020">
    <property type="term" value="C:membrane"/>
    <property type="evidence" value="ECO:0007669"/>
    <property type="project" value="InterPro"/>
</dbReference>
<evidence type="ECO:0000256" key="3">
    <source>
        <dbReference type="ARBA" id="ARBA00022833"/>
    </source>
</evidence>
<dbReference type="GO" id="GO:0046686">
    <property type="term" value="P:response to cadmium ion"/>
    <property type="evidence" value="ECO:0007669"/>
    <property type="project" value="UniProtKB-KW"/>
</dbReference>
<proteinExistence type="inferred from homology"/>
<dbReference type="RefSeq" id="WP_060841089.1">
    <property type="nucleotide sequence ID" value="NZ_PIZE01000008.1"/>
</dbReference>
<dbReference type="InterPro" id="IPR058647">
    <property type="entry name" value="BSH_CzcB-like"/>
</dbReference>
<dbReference type="Pfam" id="PF25975">
    <property type="entry name" value="CzcB_C"/>
    <property type="match status" value="1"/>
</dbReference>
<sequence length="394" mass="41646">MDKKRSLIMAITAVVGLGAAALLLPGLSSPAAPADAKRADVAEPAGHGAEEPEGHLELSAEQIQAAGIELAEAGPRQLKRVLSLPGEIRFDEDRTSHIVPRAAGVVESVQVNLGQSVKRGELLAVIASQQVSDQRSELAAAGRRVELARTTFERERQLWIDQISAEQDYLLARQNLQEAQIALNNARQKMNALSGSAQLAGGNRYEMRAPFDGVVVEKHLSVGEVVSENSAAFTLSDLSRVWATFGVFPKDLGKVRVGQPVSVSSSELGTQVQGQVAYVGSLLGEQTRTATVRVTLANPNDAWRPGLFVAVQVATEAFEAPVSVPLSAIQTVEDRPSVFVRVAEGFQATPVVTGAADDGFVEVREGLAAGARVATRGSFTLKSELGKGAADHGH</sequence>
<feature type="region of interest" description="Disordered" evidence="7">
    <location>
        <begin position="33"/>
        <end position="53"/>
    </location>
</feature>
<comment type="caution">
    <text evidence="12">The sequence shown here is derived from an EMBL/GenBank/DDBJ whole genome shotgun (WGS) entry which is preliminary data.</text>
</comment>
<feature type="domain" description="CzcB-like barrel-sandwich hybrid" evidence="10">
    <location>
        <begin position="94"/>
        <end position="237"/>
    </location>
</feature>
<feature type="domain" description="CusB-like beta-barrel" evidence="9">
    <location>
        <begin position="240"/>
        <end position="316"/>
    </location>
</feature>
<reference evidence="12 13" key="1">
    <citation type="submission" date="2018-03" db="EMBL/GenBank/DDBJ databases">
        <title>Draft genome sequence of the plant growth promoting rhizobacterium Pseudomonas protegens strain BNJ-SS-45 isolated from wheat (Triticum aestivum) rhizosphere.</title>
        <authorList>
            <person name="Bajpai A."/>
            <person name="Shende K."/>
            <person name="Meena N."/>
            <person name="Upadhyayula S.R."/>
            <person name="Suravajhala P."/>
            <person name="Medicherla K.M."/>
            <person name="Johri B.N."/>
        </authorList>
    </citation>
    <scope>NUCLEOTIDE SEQUENCE [LARGE SCALE GENOMIC DNA]</scope>
    <source>
        <strain evidence="12 13">BNJ-SS-45</strain>
    </source>
</reference>
<comment type="function">
    <text evidence="5">CzcA and CzcB together would act in zinc efflux nearly as effectively as the complete czc efflux system (CzcABC). The CzcB protein is thought to funnel zinc cations to the CzcA transport protein.</text>
</comment>
<dbReference type="FunFam" id="2.40.420.20:FF:000006">
    <property type="entry name" value="RND family efflux transporter MFP subunit"/>
    <property type="match status" value="1"/>
</dbReference>
<dbReference type="InterPro" id="IPR051909">
    <property type="entry name" value="MFP_Cation_Efflux"/>
</dbReference>
<evidence type="ECO:0000259" key="8">
    <source>
        <dbReference type="Pfam" id="PF25893"/>
    </source>
</evidence>
<dbReference type="Pfam" id="PF25893">
    <property type="entry name" value="HH_CzcB"/>
    <property type="match status" value="1"/>
</dbReference>
<dbReference type="EMBL" id="PYJM01000004">
    <property type="protein sequence ID" value="PUA43695.1"/>
    <property type="molecule type" value="Genomic_DNA"/>
</dbReference>
<dbReference type="Gene3D" id="2.40.420.20">
    <property type="match status" value="1"/>
</dbReference>
<evidence type="ECO:0000256" key="1">
    <source>
        <dbReference type="ARBA" id="ARBA00009477"/>
    </source>
</evidence>
<dbReference type="InterPro" id="IPR058792">
    <property type="entry name" value="Beta-barrel_RND_2"/>
</dbReference>
<comment type="similarity">
    <text evidence="1">Belongs to the membrane fusion protein (MFP) (TC 8.A.1) family.</text>
</comment>
<evidence type="ECO:0000256" key="2">
    <source>
        <dbReference type="ARBA" id="ARBA00022448"/>
    </source>
</evidence>
<evidence type="ECO:0000256" key="5">
    <source>
        <dbReference type="ARBA" id="ARBA00058766"/>
    </source>
</evidence>
<keyword evidence="6" id="KW-0175">Coiled coil</keyword>
<protein>
    <submittedName>
        <fullName evidence="12">Efflux RND transporter periplasmic adaptor subunit</fullName>
    </submittedName>
</protein>
<dbReference type="PANTHER" id="PTHR30097">
    <property type="entry name" value="CATION EFFLUX SYSTEM PROTEIN CUSB"/>
    <property type="match status" value="1"/>
</dbReference>
<dbReference type="FunFam" id="2.40.30.170:FF:000010">
    <property type="entry name" value="Efflux RND transporter periplasmic adaptor subunit"/>
    <property type="match status" value="1"/>
</dbReference>
<keyword evidence="4" id="KW-0105">Cadmium resistance</keyword>
<dbReference type="SUPFAM" id="SSF111369">
    <property type="entry name" value="HlyD-like secretion proteins"/>
    <property type="match status" value="1"/>
</dbReference>
<evidence type="ECO:0000313" key="13">
    <source>
        <dbReference type="Proteomes" id="UP000244178"/>
    </source>
</evidence>
<feature type="domain" description="CzcB-like alpha-helical hairpin" evidence="8">
    <location>
        <begin position="133"/>
        <end position="192"/>
    </location>
</feature>
<feature type="domain" description="CzcB-like C-terminal circularly permuted SH3-like" evidence="11">
    <location>
        <begin position="322"/>
        <end position="382"/>
    </location>
</feature>
<dbReference type="Gene3D" id="2.40.50.100">
    <property type="match status" value="1"/>
</dbReference>
<accession>A0A2T6GHQ6</accession>